<organism evidence="3 4">
    <name type="scientific">Dillenia turbinata</name>
    <dbReference type="NCBI Taxonomy" id="194707"/>
    <lineage>
        <taxon>Eukaryota</taxon>
        <taxon>Viridiplantae</taxon>
        <taxon>Streptophyta</taxon>
        <taxon>Embryophyta</taxon>
        <taxon>Tracheophyta</taxon>
        <taxon>Spermatophyta</taxon>
        <taxon>Magnoliopsida</taxon>
        <taxon>eudicotyledons</taxon>
        <taxon>Gunneridae</taxon>
        <taxon>Pentapetalae</taxon>
        <taxon>Dilleniales</taxon>
        <taxon>Dilleniaceae</taxon>
        <taxon>Dillenia</taxon>
    </lineage>
</organism>
<reference evidence="3 4" key="1">
    <citation type="submission" date="2023-12" db="EMBL/GenBank/DDBJ databases">
        <title>A high-quality genome assembly for Dillenia turbinata (Dilleniales).</title>
        <authorList>
            <person name="Chanderbali A."/>
        </authorList>
    </citation>
    <scope>NUCLEOTIDE SEQUENCE [LARGE SCALE GENOMIC DNA]</scope>
    <source>
        <strain evidence="3">LSX21</strain>
        <tissue evidence="3">Leaf</tissue>
    </source>
</reference>
<accession>A0AAN8Z223</accession>
<dbReference type="AlphaFoldDB" id="A0AAN8Z223"/>
<dbReference type="GO" id="GO:0003723">
    <property type="term" value="F:RNA binding"/>
    <property type="evidence" value="ECO:0007669"/>
    <property type="project" value="InterPro"/>
</dbReference>
<dbReference type="InterPro" id="IPR046960">
    <property type="entry name" value="PPR_At4g14850-like_plant"/>
</dbReference>
<sequence>MYSRGSEIKHAYKVFEEMANKNIVAWTSMINGFLLNCELDNARRLLDIAPDRDIVLWNTMVSGYIGFGDMVMARNLFDRMPNKDVMSLKNMLHSYAHNADTESCELWFEEMPERNIFPWNGLIGGYACNGRFSEVLSAFKWMLAESNVTPTDTTLVMVLIACARSGALDRAKCGNLDAAVDVFMRMDMKDIISWNTVIGGLAINGRGADALSLFNQMTNAGEKPDGVTFVGILSTCAHIGLVQDGFSYFNSMLKDYGIMPQIEHYSCMVDLMGCAGF</sequence>
<dbReference type="Gene3D" id="1.25.40.10">
    <property type="entry name" value="Tetratricopeptide repeat domain"/>
    <property type="match status" value="3"/>
</dbReference>
<feature type="repeat" description="PPR" evidence="2">
    <location>
        <begin position="115"/>
        <end position="150"/>
    </location>
</feature>
<dbReference type="GO" id="GO:0099402">
    <property type="term" value="P:plant organ development"/>
    <property type="evidence" value="ECO:0007669"/>
    <property type="project" value="UniProtKB-ARBA"/>
</dbReference>
<dbReference type="Pfam" id="PF13041">
    <property type="entry name" value="PPR_2"/>
    <property type="match status" value="1"/>
</dbReference>
<comment type="caution">
    <text evidence="3">The sequence shown here is derived from an EMBL/GenBank/DDBJ whole genome shotgun (WGS) entry which is preliminary data.</text>
</comment>
<dbReference type="InterPro" id="IPR002885">
    <property type="entry name" value="PPR_rpt"/>
</dbReference>
<dbReference type="PANTHER" id="PTHR47926">
    <property type="entry name" value="PENTATRICOPEPTIDE REPEAT-CONTAINING PROTEIN"/>
    <property type="match status" value="1"/>
</dbReference>
<evidence type="ECO:0000256" key="1">
    <source>
        <dbReference type="ARBA" id="ARBA00022737"/>
    </source>
</evidence>
<evidence type="ECO:0000313" key="3">
    <source>
        <dbReference type="EMBL" id="KAK6921736.1"/>
    </source>
</evidence>
<dbReference type="PANTHER" id="PTHR47926:SF371">
    <property type="entry name" value="TETRATRICOPEPTIDE REPEAT-LIKE SUPERFAMILY PROTEIN"/>
    <property type="match status" value="1"/>
</dbReference>
<dbReference type="EMBL" id="JBAMMX010000019">
    <property type="protein sequence ID" value="KAK6921736.1"/>
    <property type="molecule type" value="Genomic_DNA"/>
</dbReference>
<dbReference type="PROSITE" id="PS51375">
    <property type="entry name" value="PPR"/>
    <property type="match status" value="3"/>
</dbReference>
<feature type="repeat" description="PPR" evidence="2">
    <location>
        <begin position="53"/>
        <end position="87"/>
    </location>
</feature>
<dbReference type="Proteomes" id="UP001370490">
    <property type="component" value="Unassembled WGS sequence"/>
</dbReference>
<feature type="repeat" description="PPR" evidence="2">
    <location>
        <begin position="190"/>
        <end position="224"/>
    </location>
</feature>
<gene>
    <name evidence="3" type="ORF">RJ641_012243</name>
</gene>
<dbReference type="InterPro" id="IPR011990">
    <property type="entry name" value="TPR-like_helical_dom_sf"/>
</dbReference>
<keyword evidence="4" id="KW-1185">Reference proteome</keyword>
<proteinExistence type="predicted"/>
<dbReference type="Pfam" id="PF01535">
    <property type="entry name" value="PPR"/>
    <property type="match status" value="4"/>
</dbReference>
<protein>
    <submittedName>
        <fullName evidence="3">Pentatricopeptide repeat</fullName>
    </submittedName>
</protein>
<keyword evidence="1" id="KW-0677">Repeat</keyword>
<name>A0AAN8Z223_9MAGN</name>
<dbReference type="GO" id="GO:0009451">
    <property type="term" value="P:RNA modification"/>
    <property type="evidence" value="ECO:0007669"/>
    <property type="project" value="InterPro"/>
</dbReference>
<dbReference type="NCBIfam" id="TIGR00756">
    <property type="entry name" value="PPR"/>
    <property type="match status" value="2"/>
</dbReference>
<dbReference type="FunFam" id="1.25.40.10:FF:000158">
    <property type="entry name" value="pentatricopeptide repeat-containing protein At2g33680"/>
    <property type="match status" value="1"/>
</dbReference>
<evidence type="ECO:0000256" key="2">
    <source>
        <dbReference type="PROSITE-ProRule" id="PRU00708"/>
    </source>
</evidence>
<evidence type="ECO:0000313" key="4">
    <source>
        <dbReference type="Proteomes" id="UP001370490"/>
    </source>
</evidence>